<feature type="binding site" evidence="8">
    <location>
        <position position="163"/>
    </location>
    <ligand>
        <name>Zn(2+)</name>
        <dbReference type="ChEBI" id="CHEBI:29105"/>
    </ligand>
</feature>
<dbReference type="Pfam" id="PF09334">
    <property type="entry name" value="tRNA-synt_1g"/>
    <property type="match status" value="1"/>
</dbReference>
<dbReference type="InterPro" id="IPR009080">
    <property type="entry name" value="tRNAsynth_Ia_anticodon-bd"/>
</dbReference>
<dbReference type="InterPro" id="IPR014758">
    <property type="entry name" value="Met-tRNA_synth"/>
</dbReference>
<feature type="short sequence motif" description="'HIGH' region" evidence="8">
    <location>
        <begin position="23"/>
        <end position="33"/>
    </location>
</feature>
<dbReference type="GO" id="GO:0005524">
    <property type="term" value="F:ATP binding"/>
    <property type="evidence" value="ECO:0007669"/>
    <property type="project" value="UniProtKB-UniRule"/>
</dbReference>
<feature type="short sequence motif" description="'KMSKS' region" evidence="8">
    <location>
        <begin position="317"/>
        <end position="321"/>
    </location>
</feature>
<dbReference type="InterPro" id="IPR014729">
    <property type="entry name" value="Rossmann-like_a/b/a_fold"/>
</dbReference>
<evidence type="ECO:0000256" key="3">
    <source>
        <dbReference type="ARBA" id="ARBA00022741"/>
    </source>
</evidence>
<dbReference type="PANTHER" id="PTHR43326:SF1">
    <property type="entry name" value="METHIONINE--TRNA LIGASE, MITOCHONDRIAL"/>
    <property type="match status" value="1"/>
</dbReference>
<organism evidence="10 11">
    <name type="scientific">Ilumatobacter coccineus (strain NBRC 103263 / KCTC 29153 / YM16-304)</name>
    <dbReference type="NCBI Taxonomy" id="1313172"/>
    <lineage>
        <taxon>Bacteria</taxon>
        <taxon>Bacillati</taxon>
        <taxon>Actinomycetota</taxon>
        <taxon>Acidimicrobiia</taxon>
        <taxon>Acidimicrobiales</taxon>
        <taxon>Ilumatobacteraceae</taxon>
        <taxon>Ilumatobacter</taxon>
    </lineage>
</organism>
<comment type="subcellular location">
    <subcellularLocation>
        <location evidence="8">Cytoplasm</location>
    </subcellularLocation>
</comment>
<dbReference type="SUPFAM" id="SSF47323">
    <property type="entry name" value="Anticodon-binding domain of a subclass of class I aminoacyl-tRNA synthetases"/>
    <property type="match status" value="1"/>
</dbReference>
<comment type="subunit">
    <text evidence="8">Monomer.</text>
</comment>
<dbReference type="GO" id="GO:0006431">
    <property type="term" value="P:methionyl-tRNA aminoacylation"/>
    <property type="evidence" value="ECO:0007669"/>
    <property type="project" value="UniProtKB-UniRule"/>
</dbReference>
<dbReference type="AlphaFoldDB" id="A0A6C7EI11"/>
<keyword evidence="8" id="KW-0963">Cytoplasm</keyword>
<comment type="caution">
    <text evidence="8">Lacks conserved residue(s) required for the propagation of feature annotation.</text>
</comment>
<keyword evidence="5 8" id="KW-0648">Protein biosynthesis</keyword>
<dbReference type="Gene3D" id="2.170.220.10">
    <property type="match status" value="1"/>
</dbReference>
<name>A0A6C7EI11_ILUCY</name>
<evidence type="ECO:0000256" key="2">
    <source>
        <dbReference type="ARBA" id="ARBA00022598"/>
    </source>
</evidence>
<evidence type="ECO:0000259" key="9">
    <source>
        <dbReference type="Pfam" id="PF09334"/>
    </source>
</evidence>
<dbReference type="InterPro" id="IPR033911">
    <property type="entry name" value="MetRS_core"/>
</dbReference>
<dbReference type="NCBIfam" id="TIGR00398">
    <property type="entry name" value="metG"/>
    <property type="match status" value="1"/>
</dbReference>
<accession>A0A6C7EI11</accession>
<dbReference type="GO" id="GO:0005737">
    <property type="term" value="C:cytoplasm"/>
    <property type="evidence" value="ECO:0007669"/>
    <property type="project" value="UniProtKB-SubCell"/>
</dbReference>
<evidence type="ECO:0000256" key="8">
    <source>
        <dbReference type="HAMAP-Rule" id="MF_01228"/>
    </source>
</evidence>
<evidence type="ECO:0000313" key="10">
    <source>
        <dbReference type="EMBL" id="BAN03616.1"/>
    </source>
</evidence>
<dbReference type="HAMAP" id="MF_01228">
    <property type="entry name" value="Met_tRNA_synth_type2"/>
    <property type="match status" value="1"/>
</dbReference>
<dbReference type="Proteomes" id="UP000011863">
    <property type="component" value="Chromosome"/>
</dbReference>
<dbReference type="Gene3D" id="3.40.50.620">
    <property type="entry name" value="HUPs"/>
    <property type="match status" value="1"/>
</dbReference>
<comment type="similarity">
    <text evidence="8">Belongs to the class-I aminoacyl-tRNA synthetase family. MetG type 2A subfamily.</text>
</comment>
<evidence type="ECO:0000256" key="6">
    <source>
        <dbReference type="ARBA" id="ARBA00023146"/>
    </source>
</evidence>
<dbReference type="InterPro" id="IPR041872">
    <property type="entry name" value="Anticodon_Met"/>
</dbReference>
<protein>
    <recommendedName>
        <fullName evidence="8">Methionine--tRNA ligase</fullName>
        <ecNumber evidence="8">6.1.1.10</ecNumber>
    </recommendedName>
    <alternativeName>
        <fullName evidence="8">Methionyl-tRNA synthetase</fullName>
        <shortName evidence="8">MetRS</shortName>
    </alternativeName>
</protein>
<comment type="cofactor">
    <cofactor evidence="8">
        <name>Zn(2+)</name>
        <dbReference type="ChEBI" id="CHEBI:29105"/>
    </cofactor>
    <text evidence="8">Binds 1 zinc ion per subunit.</text>
</comment>
<keyword evidence="11" id="KW-1185">Reference proteome</keyword>
<dbReference type="CDD" id="cd07957">
    <property type="entry name" value="Anticodon_Ia_Met"/>
    <property type="match status" value="1"/>
</dbReference>
<keyword evidence="6 8" id="KW-0030">Aminoacyl-tRNA synthetase</keyword>
<keyword evidence="8" id="KW-0479">Metal-binding</keyword>
<comment type="function">
    <text evidence="1 8">Is required not only for elongation of protein synthesis but also for the initiation of all mRNA translation through initiator tRNA(fMet) aminoacylation.</text>
</comment>
<keyword evidence="3 8" id="KW-0547">Nucleotide-binding</keyword>
<dbReference type="NCBIfam" id="NF008900">
    <property type="entry name" value="PRK12267.1"/>
    <property type="match status" value="1"/>
</dbReference>
<dbReference type="FunFam" id="2.170.220.10:FF:000001">
    <property type="entry name" value="methionine--tRNA ligase, mitochondrial"/>
    <property type="match status" value="1"/>
</dbReference>
<dbReference type="Gene3D" id="1.10.730.10">
    <property type="entry name" value="Isoleucyl-tRNA Synthetase, Domain 1"/>
    <property type="match status" value="1"/>
</dbReference>
<feature type="binding site" evidence="8">
    <location>
        <position position="138"/>
    </location>
    <ligand>
        <name>Zn(2+)</name>
        <dbReference type="ChEBI" id="CHEBI:29105"/>
    </ligand>
</feature>
<evidence type="ECO:0000256" key="5">
    <source>
        <dbReference type="ARBA" id="ARBA00022917"/>
    </source>
</evidence>
<proteinExistence type="inferred from homology"/>
<feature type="binding site" evidence="8">
    <location>
        <position position="141"/>
    </location>
    <ligand>
        <name>Zn(2+)</name>
        <dbReference type="ChEBI" id="CHEBI:29105"/>
    </ligand>
</feature>
<sequence length="524" mass="57856">MAADDHGTTVRCVTRTYVTTPIYYVNAEPHLGHAYTTIVGDAITRWSRLMGNETKYLTGTDEHGLKIQQAAEANGQTPQEFVDEIAPKFAKAWERLNIANDDFIRTTEPRHKAAVAELLQRCYDAGDIELDTFAGKYCVACEEYYSDDELVSDAGVVGEGDNCPIHHRPVEYFEEENYFFRLSRFQDRLLDWYAKHPDAMKPEHRGNEALGLIRSGLRDFSISRTSLEWGIPLPWDPKHVTYVWFDALTNYLAAIGFGSDPDAGGENYEDWWPGTHLIGKDIVRQHCVYWPAMLLSAGVEPPKSWAIGGWLLSGGEKMSKTSGNVVNPLDLIDDVGLDGFRYYVLAETPYGSDGDFTYEGLVGRYNSDLANNLGNLAARVATVVSKKCDGVGTAPSPDSPLAAAAATAFDDTAKWWADMQPSRALDATWGLIRATNGHLEQNEPWKSEPGPEVDTVMGDALEALRIVAILCAPAIPDTAQAVWERIGMTGNVLEQRLPDAATWGQYPAGATVTKGDPLFPRIKL</sequence>
<dbReference type="PANTHER" id="PTHR43326">
    <property type="entry name" value="METHIONYL-TRNA SYNTHETASE"/>
    <property type="match status" value="1"/>
</dbReference>
<dbReference type="EC" id="6.1.1.10" evidence="8"/>
<evidence type="ECO:0000256" key="4">
    <source>
        <dbReference type="ARBA" id="ARBA00022840"/>
    </source>
</evidence>
<comment type="catalytic activity">
    <reaction evidence="7 8">
        <text>tRNA(Met) + L-methionine + ATP = L-methionyl-tRNA(Met) + AMP + diphosphate</text>
        <dbReference type="Rhea" id="RHEA:13481"/>
        <dbReference type="Rhea" id="RHEA-COMP:9667"/>
        <dbReference type="Rhea" id="RHEA-COMP:9698"/>
        <dbReference type="ChEBI" id="CHEBI:30616"/>
        <dbReference type="ChEBI" id="CHEBI:33019"/>
        <dbReference type="ChEBI" id="CHEBI:57844"/>
        <dbReference type="ChEBI" id="CHEBI:78442"/>
        <dbReference type="ChEBI" id="CHEBI:78530"/>
        <dbReference type="ChEBI" id="CHEBI:456215"/>
        <dbReference type="EC" id="6.1.1.10"/>
    </reaction>
</comment>
<feature type="domain" description="Methionyl/Leucyl tRNA synthetase" evidence="9">
    <location>
        <begin position="17"/>
        <end position="380"/>
    </location>
</feature>
<gene>
    <name evidence="8 10" type="primary">metG</name>
    <name evidence="10" type="ORF">YM304_33020</name>
</gene>
<dbReference type="PRINTS" id="PR01041">
    <property type="entry name" value="TRNASYNTHMET"/>
</dbReference>
<dbReference type="EMBL" id="AP012057">
    <property type="protein sequence ID" value="BAN03616.1"/>
    <property type="molecule type" value="Genomic_DNA"/>
</dbReference>
<reference evidence="10 11" key="1">
    <citation type="journal article" date="2013" name="Int. J. Syst. Evol. Microbiol.">
        <title>Ilumatobacter nonamiense sp. nov. and Ilumatobacter coccineum sp. nov., isolated from seashore sand.</title>
        <authorList>
            <person name="Matsumoto A."/>
            <person name="Kasai H."/>
            <person name="Matsuo Y."/>
            <person name="Shizuri Y."/>
            <person name="Ichikawa N."/>
            <person name="Fujita N."/>
            <person name="Omura S."/>
            <person name="Takahashi Y."/>
        </authorList>
    </citation>
    <scope>NUCLEOTIDE SEQUENCE [LARGE SCALE GENOMIC DNA]</scope>
    <source>
        <strain evidence="11">NBRC 103263 / KCTC 29153 / YM16-304</strain>
    </source>
</reference>
<dbReference type="InterPro" id="IPR023457">
    <property type="entry name" value="Met-tRNA_synth_2"/>
</dbReference>
<dbReference type="SUPFAM" id="SSF52374">
    <property type="entry name" value="Nucleotidylyl transferase"/>
    <property type="match status" value="1"/>
</dbReference>
<dbReference type="CDD" id="cd00814">
    <property type="entry name" value="MetRS_core"/>
    <property type="match status" value="1"/>
</dbReference>
<keyword evidence="4 8" id="KW-0067">ATP-binding</keyword>
<dbReference type="GO" id="GO:0046872">
    <property type="term" value="F:metal ion binding"/>
    <property type="evidence" value="ECO:0007669"/>
    <property type="project" value="UniProtKB-KW"/>
</dbReference>
<dbReference type="KEGG" id="aym:YM304_33020"/>
<evidence type="ECO:0000256" key="7">
    <source>
        <dbReference type="ARBA" id="ARBA00047364"/>
    </source>
</evidence>
<evidence type="ECO:0000256" key="1">
    <source>
        <dbReference type="ARBA" id="ARBA00003314"/>
    </source>
</evidence>
<dbReference type="GO" id="GO:0004825">
    <property type="term" value="F:methionine-tRNA ligase activity"/>
    <property type="evidence" value="ECO:0007669"/>
    <property type="project" value="UniProtKB-UniRule"/>
</dbReference>
<keyword evidence="8" id="KW-0862">Zinc</keyword>
<feature type="binding site" evidence="8">
    <location>
        <position position="166"/>
    </location>
    <ligand>
        <name>Zn(2+)</name>
        <dbReference type="ChEBI" id="CHEBI:29105"/>
    </ligand>
</feature>
<evidence type="ECO:0000313" key="11">
    <source>
        <dbReference type="Proteomes" id="UP000011863"/>
    </source>
</evidence>
<dbReference type="InterPro" id="IPR015413">
    <property type="entry name" value="Methionyl/Leucyl_tRNA_Synth"/>
</dbReference>
<keyword evidence="2 8" id="KW-0436">Ligase</keyword>